<dbReference type="Pfam" id="PF08266">
    <property type="entry name" value="Cadherin_2"/>
    <property type="match status" value="1"/>
</dbReference>
<dbReference type="SMART" id="SM00112">
    <property type="entry name" value="CA"/>
    <property type="match status" value="2"/>
</dbReference>
<feature type="domain" description="Cadherin" evidence="13">
    <location>
        <begin position="131"/>
        <end position="230"/>
    </location>
</feature>
<evidence type="ECO:0000259" key="13">
    <source>
        <dbReference type="PROSITE" id="PS50268"/>
    </source>
</evidence>
<evidence type="ECO:0000256" key="2">
    <source>
        <dbReference type="ARBA" id="ARBA00022475"/>
    </source>
</evidence>
<dbReference type="PANTHER" id="PTHR24028:SF307">
    <property type="entry name" value="PROTOCADHERIN BETA-15-LIKE ISOFORM X1"/>
    <property type="match status" value="1"/>
</dbReference>
<dbReference type="InterPro" id="IPR013164">
    <property type="entry name" value="Cadherin_N"/>
</dbReference>
<dbReference type="Proteomes" id="UP000314983">
    <property type="component" value="Chromosome 17"/>
</dbReference>
<dbReference type="PROSITE" id="PS50268">
    <property type="entry name" value="CADHERIN_2"/>
    <property type="match status" value="2"/>
</dbReference>
<dbReference type="OMA" id="HENAGVG"/>
<dbReference type="Ensembl" id="ENSEEET00000008097.2">
    <property type="protein sequence ID" value="ENSEEEP00000007991.2"/>
    <property type="gene ID" value="ENSEEEG00000004173.2"/>
</dbReference>
<dbReference type="GO" id="GO:0005509">
    <property type="term" value="F:calcium ion binding"/>
    <property type="evidence" value="ECO:0007669"/>
    <property type="project" value="UniProtKB-UniRule"/>
</dbReference>
<sequence length="232" mass="25955">MDLLNCAGSVWVRALVLLSLWDSSFGQISYSVSEEAKKGTVVGNIAKDLNLSGQDLESRAFQLVAGPNAKYFEVNLKTGFLLVNDRIDREELCENKQKCVLNIEVMVHNPHKLYRVEMIILDINDNSPVFPRQTFVLDINEHVLPGDRFTVSTARDMDIESNSVKSYKIKPNEYFSLDVQSAGQHSASAELVLQKSLDRERESVIKLVLTAIDGGMLPSTCSLVYLLFDVLV</sequence>
<reference evidence="14" key="5">
    <citation type="submission" date="2025-09" db="UniProtKB">
        <authorList>
            <consortium name="Ensembl"/>
        </authorList>
    </citation>
    <scope>IDENTIFICATION</scope>
</reference>
<evidence type="ECO:0000256" key="4">
    <source>
        <dbReference type="ARBA" id="ARBA00022729"/>
    </source>
</evidence>
<feature type="signal peptide" evidence="12">
    <location>
        <begin position="1"/>
        <end position="26"/>
    </location>
</feature>
<keyword evidence="6 11" id="KW-0106">Calcium</keyword>
<evidence type="ECO:0000256" key="10">
    <source>
        <dbReference type="ARBA" id="ARBA00023180"/>
    </source>
</evidence>
<keyword evidence="4 12" id="KW-0732">Signal</keyword>
<name>A0A4W4E8B8_ELEEL</name>
<keyword evidence="2" id="KW-1003">Cell membrane</keyword>
<proteinExistence type="predicted"/>
<dbReference type="SUPFAM" id="SSF49313">
    <property type="entry name" value="Cadherin-like"/>
    <property type="match status" value="2"/>
</dbReference>
<evidence type="ECO:0000313" key="14">
    <source>
        <dbReference type="Ensembl" id="ENSEEEP00000007991.2"/>
    </source>
</evidence>
<reference evidence="14" key="4">
    <citation type="submission" date="2025-08" db="UniProtKB">
        <authorList>
            <consortium name="Ensembl"/>
        </authorList>
    </citation>
    <scope>IDENTIFICATION</scope>
</reference>
<dbReference type="FunFam" id="2.60.40.60:FF:000007">
    <property type="entry name" value="Protocadherin alpha 2"/>
    <property type="match status" value="1"/>
</dbReference>
<evidence type="ECO:0000256" key="3">
    <source>
        <dbReference type="ARBA" id="ARBA00022692"/>
    </source>
</evidence>
<keyword evidence="5" id="KW-0677">Repeat</keyword>
<dbReference type="AlphaFoldDB" id="A0A4W4E8B8"/>
<dbReference type="InterPro" id="IPR002126">
    <property type="entry name" value="Cadherin-like_dom"/>
</dbReference>
<keyword evidence="8" id="KW-1133">Transmembrane helix</keyword>
<evidence type="ECO:0000256" key="7">
    <source>
        <dbReference type="ARBA" id="ARBA00022889"/>
    </source>
</evidence>
<evidence type="ECO:0000256" key="5">
    <source>
        <dbReference type="ARBA" id="ARBA00022737"/>
    </source>
</evidence>
<keyword evidence="3" id="KW-0812">Transmembrane</keyword>
<comment type="subcellular location">
    <subcellularLocation>
        <location evidence="1">Cell membrane</location>
        <topology evidence="1">Single-pass type I membrane protein</topology>
    </subcellularLocation>
</comment>
<evidence type="ECO:0000256" key="11">
    <source>
        <dbReference type="PROSITE-ProRule" id="PRU00043"/>
    </source>
</evidence>
<reference evidence="14" key="3">
    <citation type="submission" date="2020-05" db="EMBL/GenBank/DDBJ databases">
        <title>Electrophorus electricus (electric eel) genome, fEleEle1, primary haplotype.</title>
        <authorList>
            <person name="Myers G."/>
            <person name="Meyer A."/>
            <person name="Fedrigo O."/>
            <person name="Formenti G."/>
            <person name="Rhie A."/>
            <person name="Tracey A."/>
            <person name="Sims Y."/>
            <person name="Jarvis E.D."/>
        </authorList>
    </citation>
    <scope>NUCLEOTIDE SEQUENCE [LARGE SCALE GENOMIC DNA]</scope>
</reference>
<evidence type="ECO:0000256" key="1">
    <source>
        <dbReference type="ARBA" id="ARBA00004251"/>
    </source>
</evidence>
<dbReference type="Gene3D" id="2.60.40.60">
    <property type="entry name" value="Cadherins"/>
    <property type="match status" value="2"/>
</dbReference>
<dbReference type="PANTHER" id="PTHR24028">
    <property type="entry name" value="CADHERIN-87A"/>
    <property type="match status" value="1"/>
</dbReference>
<evidence type="ECO:0000313" key="15">
    <source>
        <dbReference type="Proteomes" id="UP000314983"/>
    </source>
</evidence>
<feature type="chain" id="PRO_5044185431" description="Cadherin domain-containing protein" evidence="12">
    <location>
        <begin position="27"/>
        <end position="232"/>
    </location>
</feature>
<dbReference type="FunFam" id="2.60.40.60:FF:000006">
    <property type="entry name" value="Protocadherin alpha 2"/>
    <property type="match status" value="1"/>
</dbReference>
<keyword evidence="10" id="KW-0325">Glycoprotein</keyword>
<dbReference type="CDD" id="cd11304">
    <property type="entry name" value="Cadherin_repeat"/>
    <property type="match status" value="2"/>
</dbReference>
<organism evidence="14 15">
    <name type="scientific">Electrophorus electricus</name>
    <name type="common">Electric eel</name>
    <name type="synonym">Gymnotus electricus</name>
    <dbReference type="NCBI Taxonomy" id="8005"/>
    <lineage>
        <taxon>Eukaryota</taxon>
        <taxon>Metazoa</taxon>
        <taxon>Chordata</taxon>
        <taxon>Craniata</taxon>
        <taxon>Vertebrata</taxon>
        <taxon>Euteleostomi</taxon>
        <taxon>Actinopterygii</taxon>
        <taxon>Neopterygii</taxon>
        <taxon>Teleostei</taxon>
        <taxon>Ostariophysi</taxon>
        <taxon>Gymnotiformes</taxon>
        <taxon>Gymnotoidei</taxon>
        <taxon>Gymnotidae</taxon>
        <taxon>Electrophorus</taxon>
    </lineage>
</organism>
<dbReference type="GO" id="GO:0007156">
    <property type="term" value="P:homophilic cell adhesion via plasma membrane adhesion molecules"/>
    <property type="evidence" value="ECO:0007669"/>
    <property type="project" value="InterPro"/>
</dbReference>
<evidence type="ECO:0000256" key="9">
    <source>
        <dbReference type="ARBA" id="ARBA00023136"/>
    </source>
</evidence>
<feature type="domain" description="Cadherin" evidence="13">
    <location>
        <begin position="31"/>
        <end position="130"/>
    </location>
</feature>
<reference evidence="15" key="1">
    <citation type="journal article" date="2014" name="Science">
        <title>Nonhuman genetics. Genomic basis for the convergent evolution of electric organs.</title>
        <authorList>
            <person name="Gallant J.R."/>
            <person name="Traeger L.L."/>
            <person name="Volkening J.D."/>
            <person name="Moffett H."/>
            <person name="Chen P.H."/>
            <person name="Novina C.D."/>
            <person name="Phillips G.N.Jr."/>
            <person name="Anand R."/>
            <person name="Wells G.B."/>
            <person name="Pinch M."/>
            <person name="Guth R."/>
            <person name="Unguez G.A."/>
            <person name="Albert J.S."/>
            <person name="Zakon H.H."/>
            <person name="Samanta M.P."/>
            <person name="Sussman M.R."/>
        </authorList>
    </citation>
    <scope>NUCLEOTIDE SEQUENCE [LARGE SCALE GENOMIC DNA]</scope>
</reference>
<reference evidence="15" key="2">
    <citation type="journal article" date="2017" name="Sci. Adv.">
        <title>A tail of two voltages: Proteomic comparison of the three electric organs of the electric eel.</title>
        <authorList>
            <person name="Traeger L.L."/>
            <person name="Sabat G."/>
            <person name="Barrett-Wilt G.A."/>
            <person name="Wells G.B."/>
            <person name="Sussman M.R."/>
        </authorList>
    </citation>
    <scope>NUCLEOTIDE SEQUENCE [LARGE SCALE GENOMIC DNA]</scope>
</reference>
<evidence type="ECO:0000256" key="8">
    <source>
        <dbReference type="ARBA" id="ARBA00022989"/>
    </source>
</evidence>
<dbReference type="InterPro" id="IPR015919">
    <property type="entry name" value="Cadherin-like_sf"/>
</dbReference>
<keyword evidence="9" id="KW-0472">Membrane</keyword>
<evidence type="ECO:0000256" key="12">
    <source>
        <dbReference type="SAM" id="SignalP"/>
    </source>
</evidence>
<keyword evidence="15" id="KW-1185">Reference proteome</keyword>
<dbReference type="PRINTS" id="PR00205">
    <property type="entry name" value="CADHERIN"/>
</dbReference>
<keyword evidence="7" id="KW-0130">Cell adhesion</keyword>
<dbReference type="GeneTree" id="ENSGT00940000164173"/>
<protein>
    <recommendedName>
        <fullName evidence="13">Cadherin domain-containing protein</fullName>
    </recommendedName>
</protein>
<accession>A0A4W4E8B8</accession>
<dbReference type="InterPro" id="IPR050174">
    <property type="entry name" value="Protocadherin/Cadherin-CA"/>
</dbReference>
<evidence type="ECO:0000256" key="6">
    <source>
        <dbReference type="ARBA" id="ARBA00022837"/>
    </source>
</evidence>
<dbReference type="GO" id="GO:0005886">
    <property type="term" value="C:plasma membrane"/>
    <property type="evidence" value="ECO:0007669"/>
    <property type="project" value="UniProtKB-SubCell"/>
</dbReference>